<dbReference type="Proteomes" id="UP000014500">
    <property type="component" value="Unassembled WGS sequence"/>
</dbReference>
<reference evidence="5" key="2">
    <citation type="submission" date="2015-02" db="UniProtKB">
        <authorList>
            <consortium name="EnsemblMetazoa"/>
        </authorList>
    </citation>
    <scope>IDENTIFICATION</scope>
</reference>
<feature type="signal peptide" evidence="4">
    <location>
        <begin position="1"/>
        <end position="21"/>
    </location>
</feature>
<evidence type="ECO:0000313" key="5">
    <source>
        <dbReference type="EnsemblMetazoa" id="SMAR002222-PA"/>
    </source>
</evidence>
<evidence type="ECO:0000256" key="1">
    <source>
        <dbReference type="ARBA" id="ARBA00004173"/>
    </source>
</evidence>
<comment type="subcellular location">
    <subcellularLocation>
        <location evidence="1">Mitochondrion</location>
    </subcellularLocation>
</comment>
<name>T1IML3_STRMM</name>
<evidence type="ECO:0000256" key="2">
    <source>
        <dbReference type="ARBA" id="ARBA00023128"/>
    </source>
</evidence>
<organism evidence="5 6">
    <name type="scientific">Strigamia maritima</name>
    <name type="common">European centipede</name>
    <name type="synonym">Geophilus maritimus</name>
    <dbReference type="NCBI Taxonomy" id="126957"/>
    <lineage>
        <taxon>Eukaryota</taxon>
        <taxon>Metazoa</taxon>
        <taxon>Ecdysozoa</taxon>
        <taxon>Arthropoda</taxon>
        <taxon>Myriapoda</taxon>
        <taxon>Chilopoda</taxon>
        <taxon>Pleurostigmophora</taxon>
        <taxon>Geophilomorpha</taxon>
        <taxon>Linotaeniidae</taxon>
        <taxon>Strigamia</taxon>
    </lineage>
</organism>
<dbReference type="PhylomeDB" id="T1IML3"/>
<dbReference type="HOGENOM" id="CLU_1962336_0_0_1"/>
<dbReference type="EnsemblMetazoa" id="SMAR002222-RA">
    <property type="protein sequence ID" value="SMAR002222-PA"/>
    <property type="gene ID" value="SMAR002222"/>
</dbReference>
<dbReference type="InterPro" id="IPR036549">
    <property type="entry name" value="CX6/COA6-like_sf"/>
</dbReference>
<reference evidence="6" key="1">
    <citation type="submission" date="2011-05" db="EMBL/GenBank/DDBJ databases">
        <authorList>
            <person name="Richards S.R."/>
            <person name="Qu J."/>
            <person name="Jiang H."/>
            <person name="Jhangiani S.N."/>
            <person name="Agravi P."/>
            <person name="Goodspeed R."/>
            <person name="Gross S."/>
            <person name="Mandapat C."/>
            <person name="Jackson L."/>
            <person name="Mathew T."/>
            <person name="Pu L."/>
            <person name="Thornton R."/>
            <person name="Saada N."/>
            <person name="Wilczek-Boney K.B."/>
            <person name="Lee S."/>
            <person name="Kovar C."/>
            <person name="Wu Y."/>
            <person name="Scherer S.E."/>
            <person name="Worley K.C."/>
            <person name="Muzny D.M."/>
            <person name="Gibbs R."/>
        </authorList>
    </citation>
    <scope>NUCLEOTIDE SEQUENCE</scope>
    <source>
        <strain evidence="6">Brora</strain>
    </source>
</reference>
<dbReference type="eggNOG" id="KOG3057">
    <property type="taxonomic scope" value="Eukaryota"/>
</dbReference>
<evidence type="ECO:0000256" key="4">
    <source>
        <dbReference type="SAM" id="SignalP"/>
    </source>
</evidence>
<dbReference type="PANTHER" id="PTHR46690">
    <property type="entry name" value="CYTOCHROME C OXIDASE ASSEMBLY FACTOR 6 HOMOLOG"/>
    <property type="match status" value="1"/>
</dbReference>
<dbReference type="OMA" id="XMEERKA"/>
<accession>T1IML3</accession>
<dbReference type="InterPro" id="IPR042289">
    <property type="entry name" value="COA6"/>
</dbReference>
<dbReference type="Gene3D" id="1.10.10.140">
    <property type="entry name" value="Cytochrome c oxidase, subunit VIb"/>
    <property type="match status" value="1"/>
</dbReference>
<keyword evidence="4" id="KW-0732">Signal</keyword>
<proteinExistence type="predicted"/>
<evidence type="ECO:0000313" key="6">
    <source>
        <dbReference type="Proteomes" id="UP000014500"/>
    </source>
</evidence>
<sequence>MFKGFGWDLLNWFLIIYFVEVRDLYWSRGSNQTTNRIETVERGLSVNLMSFPNKEVRTKCWDSRDRYWECLDKNSDDDKICNTFRKMYEGSCPAQWVKHFDRKRQYLQFKDKIQNEGYEPIDAREAKT</sequence>
<feature type="chain" id="PRO_5004589804" description="Cytochrome c oxidase assembly factor 6" evidence="4">
    <location>
        <begin position="22"/>
        <end position="128"/>
    </location>
</feature>
<dbReference type="GO" id="GO:0005739">
    <property type="term" value="C:mitochondrion"/>
    <property type="evidence" value="ECO:0007669"/>
    <property type="project" value="UniProtKB-SubCell"/>
</dbReference>
<dbReference type="PROSITE" id="PS51808">
    <property type="entry name" value="CHCH"/>
    <property type="match status" value="1"/>
</dbReference>
<dbReference type="STRING" id="126957.T1IML3"/>
<dbReference type="InterPro" id="IPR048280">
    <property type="entry name" value="COX6B-like"/>
</dbReference>
<keyword evidence="6" id="KW-1185">Reference proteome</keyword>
<keyword evidence="2" id="KW-0496">Mitochondrion</keyword>
<evidence type="ECO:0008006" key="7">
    <source>
        <dbReference type="Google" id="ProtNLM"/>
    </source>
</evidence>
<dbReference type="PANTHER" id="PTHR46690:SF1">
    <property type="entry name" value="CYTOCHROME C OXIDASE ASSEMBLY FACTOR 6 HOMOLOG"/>
    <property type="match status" value="1"/>
</dbReference>
<dbReference type="SUPFAM" id="SSF47694">
    <property type="entry name" value="Cytochrome c oxidase subunit h"/>
    <property type="match status" value="1"/>
</dbReference>
<dbReference type="AlphaFoldDB" id="T1IML3"/>
<dbReference type="EMBL" id="JH431071">
    <property type="status" value="NOT_ANNOTATED_CDS"/>
    <property type="molecule type" value="Genomic_DNA"/>
</dbReference>
<keyword evidence="3" id="KW-1015">Disulfide bond</keyword>
<dbReference type="GO" id="GO:0042775">
    <property type="term" value="P:mitochondrial ATP synthesis coupled electron transport"/>
    <property type="evidence" value="ECO:0007669"/>
    <property type="project" value="TreeGrafter"/>
</dbReference>
<dbReference type="Pfam" id="PF02297">
    <property type="entry name" value="COX6B"/>
    <property type="match status" value="1"/>
</dbReference>
<protein>
    <recommendedName>
        <fullName evidence="7">Cytochrome c oxidase assembly factor 6</fullName>
    </recommendedName>
</protein>
<evidence type="ECO:0000256" key="3">
    <source>
        <dbReference type="ARBA" id="ARBA00023157"/>
    </source>
</evidence>
<dbReference type="GO" id="GO:0008535">
    <property type="term" value="P:respiratory chain complex IV assembly"/>
    <property type="evidence" value="ECO:0007669"/>
    <property type="project" value="InterPro"/>
</dbReference>